<dbReference type="AlphaFoldDB" id="D0A5F1"/>
<dbReference type="Gene3D" id="3.90.190.10">
    <property type="entry name" value="Protein tyrosine phosphatase superfamily"/>
    <property type="match status" value="1"/>
</dbReference>
<proteinExistence type="predicted"/>
<accession>D0A5F1</accession>
<dbReference type="Pfam" id="PF00782">
    <property type="entry name" value="DSPc"/>
    <property type="match status" value="1"/>
</dbReference>
<name>D0A5F1_TRYB9</name>
<dbReference type="EMBL" id="FN554974">
    <property type="protein sequence ID" value="CBH16902.1"/>
    <property type="molecule type" value="Genomic_DNA"/>
</dbReference>
<evidence type="ECO:0000313" key="4">
    <source>
        <dbReference type="Proteomes" id="UP000002316"/>
    </source>
</evidence>
<dbReference type="GeneID" id="23866907"/>
<dbReference type="PANTHER" id="PTHR46274:SF6">
    <property type="entry name" value="TYR_PHOSPHATASE_2 DOMAIN-CONTAINING PROTEIN"/>
    <property type="match status" value="1"/>
</dbReference>
<dbReference type="VEuPathDB" id="TriTrypDB:Tbg972.11.170"/>
<evidence type="ECO:0000256" key="1">
    <source>
        <dbReference type="SAM" id="MobiDB-lite"/>
    </source>
</evidence>
<organism evidence="3 4">
    <name type="scientific">Trypanosoma brucei gambiense (strain MHOM/CI/86/DAL972)</name>
    <dbReference type="NCBI Taxonomy" id="679716"/>
    <lineage>
        <taxon>Eukaryota</taxon>
        <taxon>Discoba</taxon>
        <taxon>Euglenozoa</taxon>
        <taxon>Kinetoplastea</taxon>
        <taxon>Metakinetoplastina</taxon>
        <taxon>Trypanosomatida</taxon>
        <taxon>Trypanosomatidae</taxon>
        <taxon>Trypanosoma</taxon>
    </lineage>
</organism>
<protein>
    <recommendedName>
        <fullName evidence="2">Tyrosine specific protein phosphatases domain-containing protein</fullName>
    </recommendedName>
</protein>
<dbReference type="InterPro" id="IPR000340">
    <property type="entry name" value="Dual-sp_phosphatase_cat-dom"/>
</dbReference>
<dbReference type="InterPro" id="IPR029021">
    <property type="entry name" value="Prot-tyrosine_phosphatase-like"/>
</dbReference>
<dbReference type="OrthoDB" id="273181at2759"/>
<dbReference type="SMART" id="SM00195">
    <property type="entry name" value="DSPc"/>
    <property type="match status" value="1"/>
</dbReference>
<feature type="domain" description="Tyrosine specific protein phosphatases" evidence="2">
    <location>
        <begin position="169"/>
        <end position="238"/>
    </location>
</feature>
<dbReference type="PANTHER" id="PTHR46274">
    <property type="entry name" value="PHOSPHATIDYLINOSITOL PHOSPHATASE"/>
    <property type="match status" value="1"/>
</dbReference>
<dbReference type="RefSeq" id="XP_011779166.1">
    <property type="nucleotide sequence ID" value="XM_011780864.1"/>
</dbReference>
<dbReference type="InterPro" id="IPR020422">
    <property type="entry name" value="TYR_PHOSPHATASE_DUAL_dom"/>
</dbReference>
<dbReference type="Proteomes" id="UP000002316">
    <property type="component" value="Chromosome 11"/>
</dbReference>
<reference evidence="4" key="1">
    <citation type="journal article" date="2010" name="PLoS Negl. Trop. Dis.">
        <title>The genome sequence of Trypanosoma brucei gambiense, causative agent of chronic human african trypanosomiasis.</title>
        <authorList>
            <person name="Jackson A.P."/>
            <person name="Sanders M."/>
            <person name="Berry A."/>
            <person name="McQuillan J."/>
            <person name="Aslett M.A."/>
            <person name="Quail M.A."/>
            <person name="Chukualim B."/>
            <person name="Capewell P."/>
            <person name="MacLeod A."/>
            <person name="Melville S.E."/>
            <person name="Gibson W."/>
            <person name="Barry J.D."/>
            <person name="Berriman M."/>
            <person name="Hertz-Fowler C."/>
        </authorList>
    </citation>
    <scope>NUCLEOTIDE SEQUENCE [LARGE SCALE GENOMIC DNA]</scope>
    <source>
        <strain evidence="4">MHOM/CI/86/DAL972</strain>
    </source>
</reference>
<feature type="region of interest" description="Disordered" evidence="1">
    <location>
        <begin position="1"/>
        <end position="32"/>
    </location>
</feature>
<sequence length="263" mass="29295">MSSPNCCPDDGPVDMQPRKVDEMRSPPAGDSDDVVDYMQQALTSARKAAYFWGSLTATVVPGYFGRKMGLVQDFLHWNFITDRCILGALPVVTKFGDSGNHLVQLAGQLRTKDQELGLVVACMEEIEIQGFGVPVITFADETAWRQYVNPDVEYCHVPLEDATADVSFDVVVSAVEQIYQCVNVRKETAYIHCKAGKGRSWMMVMCYLTTYGNMKYADAENLVRANRPQVSPSQPQRDFAMCFAQRMKACKNAASCLTRSQNV</sequence>
<gene>
    <name evidence="3" type="ORF">TbgDal_XI170</name>
</gene>
<evidence type="ECO:0000259" key="2">
    <source>
        <dbReference type="PROSITE" id="PS50056"/>
    </source>
</evidence>
<dbReference type="KEGG" id="tbg:TbgDal_XI170"/>
<dbReference type="SUPFAM" id="SSF52799">
    <property type="entry name" value="(Phosphotyrosine protein) phosphatases II"/>
    <property type="match status" value="1"/>
</dbReference>
<dbReference type="PROSITE" id="PS50056">
    <property type="entry name" value="TYR_PHOSPHATASE_2"/>
    <property type="match status" value="1"/>
</dbReference>
<dbReference type="InterPro" id="IPR000387">
    <property type="entry name" value="Tyr_Pase_dom"/>
</dbReference>
<evidence type="ECO:0000313" key="3">
    <source>
        <dbReference type="EMBL" id="CBH16902.1"/>
    </source>
</evidence>